<evidence type="ECO:0000313" key="4">
    <source>
        <dbReference type="Proteomes" id="UP000010433"/>
    </source>
</evidence>
<dbReference type="PANTHER" id="PTHR42850:SF2">
    <property type="entry name" value="BLL5683 PROTEIN"/>
    <property type="match status" value="1"/>
</dbReference>
<dbReference type="PATRIC" id="fig|1127699.3.peg.2318"/>
<gene>
    <name evidence="3" type="ORF">HMPREF9151_02524</name>
</gene>
<evidence type="ECO:0000313" key="3">
    <source>
        <dbReference type="EMBL" id="EKX96122.1"/>
    </source>
</evidence>
<dbReference type="GO" id="GO:0005737">
    <property type="term" value="C:cytoplasm"/>
    <property type="evidence" value="ECO:0007669"/>
    <property type="project" value="TreeGrafter"/>
</dbReference>
<dbReference type="GO" id="GO:0016791">
    <property type="term" value="F:phosphatase activity"/>
    <property type="evidence" value="ECO:0007669"/>
    <property type="project" value="TreeGrafter"/>
</dbReference>
<accession>L1MYF8</accession>
<dbReference type="InterPro" id="IPR029052">
    <property type="entry name" value="Metallo-depent_PP-like"/>
</dbReference>
<dbReference type="SUPFAM" id="SSF56300">
    <property type="entry name" value="Metallo-dependent phosphatases"/>
    <property type="match status" value="1"/>
</dbReference>
<comment type="caution">
    <text evidence="3">The sequence shown here is derived from an EMBL/GenBank/DDBJ whole genome shotgun (WGS) entry which is preliminary data.</text>
</comment>
<dbReference type="OrthoDB" id="9813918at2"/>
<dbReference type="AlphaFoldDB" id="L1MYF8"/>
<dbReference type="InterPro" id="IPR024654">
    <property type="entry name" value="Calcineurin-like_PHP_lpxH"/>
</dbReference>
<sequence>MQKNKYIVLSDIHGNLSALQAVLDDATKKYTVDGIIILGDLIDYGMRSNEVISEIQKLSYPIMVNLWGNHEKAVMDMELTRFSSDRGRTMLKYTASKLTAENKAYIQNNMSDNGCKELELNGLKILTIHGNIDDPFWGKLILDTSNDIRYSTYDIVLSGHTHRPFLFERYFKCISEKFRNEKKTIFINPGSVGQPRNHNPKAQYLYMDLDSMEFDFRSVDYNIAAEQALYPNTIDSFYKDRLSIGV</sequence>
<comment type="similarity">
    <text evidence="1">Belongs to the metallophosphoesterase superfamily. YfcE family.</text>
</comment>
<dbReference type="InterPro" id="IPR011152">
    <property type="entry name" value="Pesterase_MJ0912"/>
</dbReference>
<evidence type="ECO:0000259" key="2">
    <source>
        <dbReference type="Pfam" id="PF12850"/>
    </source>
</evidence>
<dbReference type="Gene3D" id="3.60.21.10">
    <property type="match status" value="1"/>
</dbReference>
<dbReference type="PANTHER" id="PTHR42850">
    <property type="entry name" value="METALLOPHOSPHOESTERASE"/>
    <property type="match status" value="1"/>
</dbReference>
<dbReference type="EMBL" id="AMEP01000164">
    <property type="protein sequence ID" value="EKX96122.1"/>
    <property type="molecule type" value="Genomic_DNA"/>
</dbReference>
<dbReference type="Pfam" id="PF12850">
    <property type="entry name" value="Metallophos_2"/>
    <property type="match status" value="1"/>
</dbReference>
<proteinExistence type="inferred from homology"/>
<dbReference type="RefSeq" id="WP_009161384.1">
    <property type="nucleotide sequence ID" value="NZ_KB290963.1"/>
</dbReference>
<reference evidence="3 4" key="1">
    <citation type="submission" date="2012-05" db="EMBL/GenBank/DDBJ databases">
        <authorList>
            <person name="Weinstock G."/>
            <person name="Sodergren E."/>
            <person name="Lobos E.A."/>
            <person name="Fulton L."/>
            <person name="Fulton R."/>
            <person name="Courtney L."/>
            <person name="Fronick C."/>
            <person name="O'Laughlin M."/>
            <person name="Godfrey J."/>
            <person name="Wilson R.M."/>
            <person name="Miner T."/>
            <person name="Farmer C."/>
            <person name="Delehaunty K."/>
            <person name="Cordes M."/>
            <person name="Minx P."/>
            <person name="Tomlinson C."/>
            <person name="Chen J."/>
            <person name="Wollam A."/>
            <person name="Pepin K.H."/>
            <person name="Bhonagiri V."/>
            <person name="Zhang X."/>
            <person name="Suruliraj S."/>
            <person name="Warren W."/>
            <person name="Mitreva M."/>
            <person name="Mardis E.R."/>
            <person name="Wilson R.K."/>
        </authorList>
    </citation>
    <scope>NUCLEOTIDE SEQUENCE [LARGE SCALE GENOMIC DNA]</scope>
    <source>
        <strain evidence="3 4">F0055</strain>
    </source>
</reference>
<dbReference type="HOGENOM" id="CLU_074761_0_2_10"/>
<dbReference type="InterPro" id="IPR050126">
    <property type="entry name" value="Ap4A_hydrolase"/>
</dbReference>
<evidence type="ECO:0000256" key="1">
    <source>
        <dbReference type="ARBA" id="ARBA00008950"/>
    </source>
</evidence>
<dbReference type="PIRSF" id="PIRSF000883">
    <property type="entry name" value="Pesterase_MJ0912"/>
    <property type="match status" value="1"/>
</dbReference>
<keyword evidence="4" id="KW-1185">Reference proteome</keyword>
<feature type="domain" description="Calcineurin-like phosphoesterase" evidence="2">
    <location>
        <begin position="6"/>
        <end position="211"/>
    </location>
</feature>
<name>L1MYF8_9BACT</name>
<protein>
    <submittedName>
        <fullName evidence="3">Phosphodiesterase family protein</fullName>
    </submittedName>
</protein>
<dbReference type="Proteomes" id="UP000010433">
    <property type="component" value="Unassembled WGS sequence"/>
</dbReference>
<dbReference type="STRING" id="1127699.HMPREF9151_02524"/>
<organism evidence="3 4">
    <name type="scientific">Hoylesella saccharolytica F0055</name>
    <dbReference type="NCBI Taxonomy" id="1127699"/>
    <lineage>
        <taxon>Bacteria</taxon>
        <taxon>Pseudomonadati</taxon>
        <taxon>Bacteroidota</taxon>
        <taxon>Bacteroidia</taxon>
        <taxon>Bacteroidales</taxon>
        <taxon>Prevotellaceae</taxon>
        <taxon>Hoylesella</taxon>
    </lineage>
</organism>